<proteinExistence type="predicted"/>
<dbReference type="InterPro" id="IPR000225">
    <property type="entry name" value="Armadillo"/>
</dbReference>
<feature type="region of interest" description="Disordered" evidence="4">
    <location>
        <begin position="831"/>
        <end position="889"/>
    </location>
</feature>
<feature type="repeat" description="HEAT" evidence="3">
    <location>
        <begin position="772"/>
        <end position="806"/>
    </location>
</feature>
<dbReference type="PANTHER" id="PTHR12697">
    <property type="entry name" value="PBS LYASE HEAT-LIKE PROTEIN"/>
    <property type="match status" value="1"/>
</dbReference>
<accession>A0ABN9T797</accession>
<comment type="function">
    <text evidence="2">Catalyzes the hydroxylation of the N(6)-(4-aminobutyl)-L-lysine intermediate produced by deoxyhypusine synthase/DHPS on a critical lysine of the eukaryotic translation initiation factor 5A/eIF-5A. This is the second step of the post-translational modification of that lysine into an unusual amino acid residue named hypusine. Hypusination is unique to mature eIF-5A factor and is essential for its function.</text>
</comment>
<dbReference type="SMART" id="SM00185">
    <property type="entry name" value="ARM"/>
    <property type="match status" value="4"/>
</dbReference>
<dbReference type="SMART" id="SM00567">
    <property type="entry name" value="EZ_HEAT"/>
    <property type="match status" value="11"/>
</dbReference>
<dbReference type="InterPro" id="IPR004155">
    <property type="entry name" value="PBS_lyase_HEAT"/>
</dbReference>
<evidence type="ECO:0000256" key="1">
    <source>
        <dbReference type="ARBA" id="ARBA00022737"/>
    </source>
</evidence>
<evidence type="ECO:0000256" key="2">
    <source>
        <dbReference type="ARBA" id="ARBA00045876"/>
    </source>
</evidence>
<dbReference type="InterPro" id="IPR016024">
    <property type="entry name" value="ARM-type_fold"/>
</dbReference>
<organism evidence="5 6">
    <name type="scientific">Prorocentrum cordatum</name>
    <dbReference type="NCBI Taxonomy" id="2364126"/>
    <lineage>
        <taxon>Eukaryota</taxon>
        <taxon>Sar</taxon>
        <taxon>Alveolata</taxon>
        <taxon>Dinophyceae</taxon>
        <taxon>Prorocentrales</taxon>
        <taxon>Prorocentraceae</taxon>
        <taxon>Prorocentrum</taxon>
    </lineage>
</organism>
<dbReference type="InterPro" id="IPR011989">
    <property type="entry name" value="ARM-like"/>
</dbReference>
<keyword evidence="6" id="KW-1185">Reference proteome</keyword>
<dbReference type="Pfam" id="PF13646">
    <property type="entry name" value="HEAT_2"/>
    <property type="match status" value="3"/>
</dbReference>
<sequence>MDGQCLGAQLRGARQAQPSAKLATQQHTDVAIRPQAALRKLSKATDTCHEFPKFLQLLSPMVLPQALLPPPPQQTEFEGRSSEDGDILQRAVAEKRVFEEQFQALGFKGPRVECRTSRGPQSQCLDTSFRGVRNPSPRQTLRHLHVDLTFSIEIAKPLFSSVMACLMLLLYARMGLDQVPRVTTASHVQLACLATASRAARLRSAPVVRILQVPQPLVGSTSPTCLAAQTAHAAKFDAVARAVLVPLLVLPMRLAMVALRLPPPMRRALLGGASFDLPDFYHFDGPGGTGARWSPSFRPTYKGGGRWSPDAPVSAAKNRVPSQCCAEWCETAHHRWAKSVRGRLRKAWRPAAVEEAPGTVSSRFDSTLACETEMLQDQQRTTTAPPIVQAQAAFLGAIGKAAEAVSSEIAGGEEASNLEALVTHAACLAKRHPDSQTTYRILLLLSTHGGVIGPALTASLRSGSDHERRAIVRVLGLLGEHVSSGGVQGELHDSPVRTKVANDAVPALTACLDDDDARVRAAAADALRLFGQRAACAVPALVEALRDPVPIVRVASARGLGLLGRAEPEREALIVALADECSDLRRAAAESLGRLCSRARCWENVPEAVPSLARCLEDADGQVRVAAAGALQKAGVHGVGAMLQLMRCLEDEHEGVREQAARALGEMGPAAAEAEQLLVGRLEDGHGAVRSAAATALGQLGERATPVLALKRCLGDGSNDVRKAAAASLGNLGAHAAAAVPALGRRLVDNDEEVRVTVALALGQLGQHASRALPALTERIKDPDINVRRAATMALVRMGPHASKASPALRELLADPSVQVREAAALVLRQASGTASRHASEPRSPCGADDAARASSDTSSDSGSGGGSSAGERSAGVSPEEDARGSAAV</sequence>
<evidence type="ECO:0008006" key="7">
    <source>
        <dbReference type="Google" id="ProtNLM"/>
    </source>
</evidence>
<comment type="caution">
    <text evidence="5">The sequence shown here is derived from an EMBL/GenBank/DDBJ whole genome shotgun (WGS) entry which is preliminary data.</text>
</comment>
<dbReference type="Pfam" id="PF02985">
    <property type="entry name" value="HEAT"/>
    <property type="match status" value="1"/>
</dbReference>
<dbReference type="SUPFAM" id="SSF48371">
    <property type="entry name" value="ARM repeat"/>
    <property type="match status" value="1"/>
</dbReference>
<evidence type="ECO:0000256" key="3">
    <source>
        <dbReference type="PROSITE-ProRule" id="PRU00103"/>
    </source>
</evidence>
<feature type="compositionally biased region" description="Low complexity" evidence="4">
    <location>
        <begin position="847"/>
        <end position="862"/>
    </location>
</feature>
<keyword evidence="1" id="KW-0677">Repeat</keyword>
<name>A0ABN9T797_9DINO</name>
<dbReference type="PANTHER" id="PTHR12697:SF5">
    <property type="entry name" value="DEOXYHYPUSINE HYDROXYLASE"/>
    <property type="match status" value="1"/>
</dbReference>
<feature type="region of interest" description="Disordered" evidence="4">
    <location>
        <begin position="1"/>
        <end position="21"/>
    </location>
</feature>
<reference evidence="5" key="1">
    <citation type="submission" date="2023-10" db="EMBL/GenBank/DDBJ databases">
        <authorList>
            <person name="Chen Y."/>
            <person name="Shah S."/>
            <person name="Dougan E. K."/>
            <person name="Thang M."/>
            <person name="Chan C."/>
        </authorList>
    </citation>
    <scope>NUCLEOTIDE SEQUENCE [LARGE SCALE GENOMIC DNA]</scope>
</reference>
<evidence type="ECO:0000256" key="4">
    <source>
        <dbReference type="SAM" id="MobiDB-lite"/>
    </source>
</evidence>
<evidence type="ECO:0000313" key="5">
    <source>
        <dbReference type="EMBL" id="CAK0840958.1"/>
    </source>
</evidence>
<protein>
    <recommendedName>
        <fullName evidence="7">HEAT repeat-containing protein 1</fullName>
    </recommendedName>
</protein>
<dbReference type="InterPro" id="IPR021133">
    <property type="entry name" value="HEAT_type_2"/>
</dbReference>
<evidence type="ECO:0000313" key="6">
    <source>
        <dbReference type="Proteomes" id="UP001189429"/>
    </source>
</evidence>
<dbReference type="Gene3D" id="1.25.10.10">
    <property type="entry name" value="Leucine-rich Repeat Variant"/>
    <property type="match status" value="4"/>
</dbReference>
<gene>
    <name evidence="5" type="ORF">PCOR1329_LOCUS36278</name>
</gene>
<dbReference type="Proteomes" id="UP001189429">
    <property type="component" value="Unassembled WGS sequence"/>
</dbReference>
<dbReference type="InterPro" id="IPR000357">
    <property type="entry name" value="HEAT"/>
</dbReference>
<dbReference type="EMBL" id="CAUYUJ010014416">
    <property type="protein sequence ID" value="CAK0840958.1"/>
    <property type="molecule type" value="Genomic_DNA"/>
</dbReference>
<dbReference type="PROSITE" id="PS50077">
    <property type="entry name" value="HEAT_REPEAT"/>
    <property type="match status" value="1"/>
</dbReference>